<evidence type="ECO:0000313" key="1">
    <source>
        <dbReference type="EMBL" id="MDT7509997.1"/>
    </source>
</evidence>
<reference evidence="2" key="1">
    <citation type="submission" date="2023-07" db="EMBL/GenBank/DDBJ databases">
        <title>Bifidobacterium spp. in honeybee.</title>
        <authorList>
            <person name="Olofsson T."/>
        </authorList>
    </citation>
    <scope>NUCLEOTIDE SEQUENCE [LARGE SCALE GENOMIC DNA]</scope>
    <source>
        <strain evidence="2">H1HS16N</strain>
    </source>
</reference>
<keyword evidence="2" id="KW-1185">Reference proteome</keyword>
<accession>A0ABU3KGU4</accession>
<proteinExistence type="predicted"/>
<protein>
    <submittedName>
        <fullName evidence="1">Uncharacterized protein</fullName>
    </submittedName>
</protein>
<name>A0ABU3KGU4_9BIFI</name>
<comment type="caution">
    <text evidence="1">The sequence shown here is derived from an EMBL/GenBank/DDBJ whole genome shotgun (WGS) entry which is preliminary data.</text>
</comment>
<gene>
    <name evidence="1" type="ORF">QRX41_07650</name>
</gene>
<dbReference type="Proteomes" id="UP001529481">
    <property type="component" value="Unassembled WGS sequence"/>
</dbReference>
<sequence length="157" mass="17201">MRGSKLTALETAAVSLTQLVAKSVGDGVLSKVKAIKLQKDQNAMANAYDAIINDLVQDRAEAIRIAQAYKTEVDRIEISDDDINHLHNTIEKLIRIFGKYDAEFTKTADQINALISVDTLKAIQLLGFNYKEAIGEPLTRICADAIQKGLSRKVTVG</sequence>
<organism evidence="1 2">
    <name type="scientific">Bifidobacterium kimbladii</name>
    <dbReference type="NCBI Taxonomy" id="1293826"/>
    <lineage>
        <taxon>Bacteria</taxon>
        <taxon>Bacillati</taxon>
        <taxon>Actinomycetota</taxon>
        <taxon>Actinomycetes</taxon>
        <taxon>Bifidobacteriales</taxon>
        <taxon>Bifidobacteriaceae</taxon>
        <taxon>Bifidobacterium</taxon>
    </lineage>
</organism>
<dbReference type="EMBL" id="JASTZZ010000006">
    <property type="protein sequence ID" value="MDT7509997.1"/>
    <property type="molecule type" value="Genomic_DNA"/>
</dbReference>
<evidence type="ECO:0000313" key="2">
    <source>
        <dbReference type="Proteomes" id="UP001529481"/>
    </source>
</evidence>
<dbReference type="RefSeq" id="WP_313839767.1">
    <property type="nucleotide sequence ID" value="NZ_JASTZZ010000006.1"/>
</dbReference>